<evidence type="ECO:0008006" key="4">
    <source>
        <dbReference type="Google" id="ProtNLM"/>
    </source>
</evidence>
<gene>
    <name evidence="2" type="ORF">SAMN02745154_00628</name>
</gene>
<dbReference type="EMBL" id="FUXF01000029">
    <property type="protein sequence ID" value="SJZ62087.1"/>
    <property type="molecule type" value="Genomic_DNA"/>
</dbReference>
<evidence type="ECO:0000256" key="1">
    <source>
        <dbReference type="SAM" id="SignalP"/>
    </source>
</evidence>
<dbReference type="Proteomes" id="UP000190389">
    <property type="component" value="Unassembled WGS sequence"/>
</dbReference>
<dbReference type="RefSeq" id="WP_078747338.1">
    <property type="nucleotide sequence ID" value="NZ_CP137850.1"/>
</dbReference>
<proteinExistence type="predicted"/>
<evidence type="ECO:0000313" key="3">
    <source>
        <dbReference type="Proteomes" id="UP000190389"/>
    </source>
</evidence>
<name>A0A1T4M5E2_9BACT</name>
<evidence type="ECO:0000313" key="2">
    <source>
        <dbReference type="EMBL" id="SJZ62087.1"/>
    </source>
</evidence>
<dbReference type="STRING" id="171291.SAMN02745154_00628"/>
<dbReference type="PROSITE" id="PS51257">
    <property type="entry name" value="PROKAR_LIPOPROTEIN"/>
    <property type="match status" value="1"/>
</dbReference>
<feature type="chain" id="PRO_5013046551" description="Lipoprotein" evidence="1">
    <location>
        <begin position="24"/>
        <end position="480"/>
    </location>
</feature>
<feature type="signal peptide" evidence="1">
    <location>
        <begin position="1"/>
        <end position="23"/>
    </location>
</feature>
<protein>
    <recommendedName>
        <fullName evidence="4">Lipoprotein</fullName>
    </recommendedName>
</protein>
<accession>A0A1T4M5E2</accession>
<keyword evidence="1" id="KW-0732">Signal</keyword>
<organism evidence="2 3">
    <name type="scientific">Mycoplasmopsis verecunda</name>
    <dbReference type="NCBI Taxonomy" id="171291"/>
    <lineage>
        <taxon>Bacteria</taxon>
        <taxon>Bacillati</taxon>
        <taxon>Mycoplasmatota</taxon>
        <taxon>Mycoplasmoidales</taxon>
        <taxon>Metamycoplasmataceae</taxon>
        <taxon>Mycoplasmopsis</taxon>
    </lineage>
</organism>
<reference evidence="3" key="1">
    <citation type="submission" date="2017-02" db="EMBL/GenBank/DDBJ databases">
        <authorList>
            <person name="Varghese N."/>
            <person name="Submissions S."/>
        </authorList>
    </citation>
    <scope>NUCLEOTIDE SEQUENCE [LARGE SCALE GENOMIC DNA]</scope>
    <source>
        <strain evidence="3">ATCC 27862</strain>
    </source>
</reference>
<sequence length="480" mass="56449">MKINKNILLLSSFVLLSSIPLSISCETKTTKQPPYKSRLELKKEYISLLKSKINEILKNDDYQAANKLVEISNNRSYILEQKINELNKINVIKNESKISNLNIKIPKFNDEYIKIGNKYLSSFDKKHNLANNSENINSLLYLLLLNSKTLNHYFNNSNNENADKLPSMRFSEYQMTINDVGNETITRTLNFNKMLDIINYLAFYLYTRENIYETTPIGEKIVNKIEKIKIRPIDLQLRGIEIEPKGAPADFAKYWEYLINNNGEIIENWNILDNEPVRTKIDYKELKYLSDPMALNYFMSNQQYNADIYSNIKLITTFGAIFLKPKYWFLISPFDTFDYQTQGNYPISLYNKDDLKPSLNIPLFKTLNKINEIDFNYVPNNDVKKYEILDMDTYKNYFKSLIELYPNVVLKRNLEISISYTKKLKKYIEENDSEFAKIINTALAKKLNIVDNDFHLKQREKTIQLLNYLVAFADELIKQL</sequence>
<keyword evidence="3" id="KW-1185">Reference proteome</keyword>
<dbReference type="AlphaFoldDB" id="A0A1T4M5E2"/>